<gene>
    <name evidence="1" type="ORF">BLA29_013173</name>
</gene>
<reference evidence="1 2" key="1">
    <citation type="submission" date="2017-03" db="EMBL/GenBank/DDBJ databases">
        <title>Genome Survey of Euroglyphus maynei.</title>
        <authorList>
            <person name="Arlian L.G."/>
            <person name="Morgan M.S."/>
            <person name="Rider S.D."/>
        </authorList>
    </citation>
    <scope>NUCLEOTIDE SEQUENCE [LARGE SCALE GENOMIC DNA]</scope>
    <source>
        <strain evidence="1">Arlian Lab</strain>
        <tissue evidence="1">Whole body</tissue>
    </source>
</reference>
<dbReference type="AlphaFoldDB" id="A0A1Y3BGW8"/>
<organism evidence="1 2">
    <name type="scientific">Euroglyphus maynei</name>
    <name type="common">Mayne's house dust mite</name>
    <dbReference type="NCBI Taxonomy" id="6958"/>
    <lineage>
        <taxon>Eukaryota</taxon>
        <taxon>Metazoa</taxon>
        <taxon>Ecdysozoa</taxon>
        <taxon>Arthropoda</taxon>
        <taxon>Chelicerata</taxon>
        <taxon>Arachnida</taxon>
        <taxon>Acari</taxon>
        <taxon>Acariformes</taxon>
        <taxon>Sarcoptiformes</taxon>
        <taxon>Astigmata</taxon>
        <taxon>Psoroptidia</taxon>
        <taxon>Analgoidea</taxon>
        <taxon>Pyroglyphidae</taxon>
        <taxon>Pyroglyphinae</taxon>
        <taxon>Euroglyphus</taxon>
    </lineage>
</organism>
<sequence>MYIGTDQLPNYVVYATNMNQQQKQNIIVNNNNIEMINIHDDHHRSRHTVPLQINSGKPRFRVVTNIAPPFVI</sequence>
<keyword evidence="2" id="KW-1185">Reference proteome</keyword>
<evidence type="ECO:0000313" key="1">
    <source>
        <dbReference type="EMBL" id="OTF79284.1"/>
    </source>
</evidence>
<proteinExistence type="predicted"/>
<comment type="caution">
    <text evidence="1">The sequence shown here is derived from an EMBL/GenBank/DDBJ whole genome shotgun (WGS) entry which is preliminary data.</text>
</comment>
<dbReference type="Proteomes" id="UP000194236">
    <property type="component" value="Unassembled WGS sequence"/>
</dbReference>
<dbReference type="EMBL" id="MUJZ01023842">
    <property type="protein sequence ID" value="OTF79284.1"/>
    <property type="molecule type" value="Genomic_DNA"/>
</dbReference>
<name>A0A1Y3BGW8_EURMA</name>
<protein>
    <submittedName>
        <fullName evidence="1">Uncharacterized protein</fullName>
    </submittedName>
</protein>
<evidence type="ECO:0000313" key="2">
    <source>
        <dbReference type="Proteomes" id="UP000194236"/>
    </source>
</evidence>
<accession>A0A1Y3BGW8</accession>